<keyword evidence="3" id="KW-1185">Reference proteome</keyword>
<sequence>MTTYLEGHPDQAPPRPISSRGTHLARAQRRLRLRREILLDPASRRPKTRHGGLLGPAPRRPTLVYYLGSCCHRDLLLGPNSTRRMRCLGWAASALSEWGREARRRGLRMPSRRLLRRCRPTPDTQVRRRVLMPCHLQ</sequence>
<proteinExistence type="predicted"/>
<dbReference type="RefSeq" id="XP_003853949.1">
    <property type="nucleotide sequence ID" value="XM_003853901.1"/>
</dbReference>
<dbReference type="Proteomes" id="UP000008062">
    <property type="component" value="Chromosome 3"/>
</dbReference>
<evidence type="ECO:0000313" key="2">
    <source>
        <dbReference type="EMBL" id="EGP88925.1"/>
    </source>
</evidence>
<dbReference type="EMBL" id="CM001198">
    <property type="protein sequence ID" value="EGP88925.1"/>
    <property type="molecule type" value="Genomic_DNA"/>
</dbReference>
<dbReference type="InParanoid" id="F9X7B6"/>
<gene>
    <name evidence="2" type="ORF">MYCGRDRAFT_103832</name>
</gene>
<dbReference type="HOGENOM" id="CLU_1866729_0_0_1"/>
<organism evidence="2 3">
    <name type="scientific">Zymoseptoria tritici (strain CBS 115943 / IPO323)</name>
    <name type="common">Speckled leaf blotch fungus</name>
    <name type="synonym">Septoria tritici</name>
    <dbReference type="NCBI Taxonomy" id="336722"/>
    <lineage>
        <taxon>Eukaryota</taxon>
        <taxon>Fungi</taxon>
        <taxon>Dikarya</taxon>
        <taxon>Ascomycota</taxon>
        <taxon>Pezizomycotina</taxon>
        <taxon>Dothideomycetes</taxon>
        <taxon>Dothideomycetidae</taxon>
        <taxon>Mycosphaerellales</taxon>
        <taxon>Mycosphaerellaceae</taxon>
        <taxon>Zymoseptoria</taxon>
    </lineage>
</organism>
<reference evidence="2 3" key="1">
    <citation type="journal article" date="2011" name="PLoS Genet.">
        <title>Finished genome of the fungal wheat pathogen Mycosphaerella graminicola reveals dispensome structure, chromosome plasticity, and stealth pathogenesis.</title>
        <authorList>
            <person name="Goodwin S.B."/>
            <person name="Ben M'barek S."/>
            <person name="Dhillon B."/>
            <person name="Wittenberg A.H.J."/>
            <person name="Crane C.F."/>
            <person name="Hane J.K."/>
            <person name="Foster A.J."/>
            <person name="Van der Lee T.A.J."/>
            <person name="Grimwood J."/>
            <person name="Aerts A."/>
            <person name="Antoniw J."/>
            <person name="Bailey A."/>
            <person name="Bluhm B."/>
            <person name="Bowler J."/>
            <person name="Bristow J."/>
            <person name="van der Burgt A."/>
            <person name="Canto-Canche B."/>
            <person name="Churchill A.C.L."/>
            <person name="Conde-Ferraez L."/>
            <person name="Cools H.J."/>
            <person name="Coutinho P.M."/>
            <person name="Csukai M."/>
            <person name="Dehal P."/>
            <person name="De Wit P."/>
            <person name="Donzelli B."/>
            <person name="van de Geest H.C."/>
            <person name="van Ham R.C.H.J."/>
            <person name="Hammond-Kosack K.E."/>
            <person name="Henrissat B."/>
            <person name="Kilian A."/>
            <person name="Kobayashi A.K."/>
            <person name="Koopmann E."/>
            <person name="Kourmpetis Y."/>
            <person name="Kuzniar A."/>
            <person name="Lindquist E."/>
            <person name="Lombard V."/>
            <person name="Maliepaard C."/>
            <person name="Martins N."/>
            <person name="Mehrabi R."/>
            <person name="Nap J.P.H."/>
            <person name="Ponomarenko A."/>
            <person name="Rudd J.J."/>
            <person name="Salamov A."/>
            <person name="Schmutz J."/>
            <person name="Schouten H.J."/>
            <person name="Shapiro H."/>
            <person name="Stergiopoulos I."/>
            <person name="Torriani S.F.F."/>
            <person name="Tu H."/>
            <person name="de Vries R.P."/>
            <person name="Waalwijk C."/>
            <person name="Ware S.B."/>
            <person name="Wiebenga A."/>
            <person name="Zwiers L.-H."/>
            <person name="Oliver R.P."/>
            <person name="Grigoriev I.V."/>
            <person name="Kema G.H.J."/>
        </authorList>
    </citation>
    <scope>NUCLEOTIDE SEQUENCE [LARGE SCALE GENOMIC DNA]</scope>
    <source>
        <strain evidence="3">CBS 115943 / IPO323</strain>
    </source>
</reference>
<evidence type="ECO:0000256" key="1">
    <source>
        <dbReference type="SAM" id="MobiDB-lite"/>
    </source>
</evidence>
<dbReference type="KEGG" id="ztr:MYCGRDRAFT_103832"/>
<accession>F9X7B6</accession>
<dbReference type="AlphaFoldDB" id="F9X7B6"/>
<protein>
    <submittedName>
        <fullName evidence="2">Uncharacterized protein</fullName>
    </submittedName>
</protein>
<feature type="region of interest" description="Disordered" evidence="1">
    <location>
        <begin position="1"/>
        <end position="23"/>
    </location>
</feature>
<name>F9X7B6_ZYMTI</name>
<evidence type="ECO:0000313" key="3">
    <source>
        <dbReference type="Proteomes" id="UP000008062"/>
    </source>
</evidence>
<dbReference type="GeneID" id="13395508"/>